<gene>
    <name evidence="1" type="primary">ORF186760</name>
</gene>
<proteinExistence type="predicted"/>
<sequence length="61" mass="7157">MFDLILENRVPGRRGTPRRKWLQDIQETMNMTIDEVGELARSRVNFRCTAKRAASYKVYAP</sequence>
<reference evidence="1" key="1">
    <citation type="submission" date="2014-12" db="EMBL/GenBank/DDBJ databases">
        <title>Insight into the proteome of Arion vulgaris.</title>
        <authorList>
            <person name="Aradska J."/>
            <person name="Bulat T."/>
            <person name="Smidak R."/>
            <person name="Sarate P."/>
            <person name="Gangsoo J."/>
            <person name="Sialana F."/>
            <person name="Bilban M."/>
            <person name="Lubec G."/>
        </authorList>
    </citation>
    <scope>NUCLEOTIDE SEQUENCE</scope>
    <source>
        <tissue evidence="1">Skin</tissue>
    </source>
</reference>
<name>A0A0B7BFQ3_9EUPU</name>
<protein>
    <submittedName>
        <fullName evidence="1">Uncharacterized protein</fullName>
    </submittedName>
</protein>
<organism evidence="1">
    <name type="scientific">Arion vulgaris</name>
    <dbReference type="NCBI Taxonomy" id="1028688"/>
    <lineage>
        <taxon>Eukaryota</taxon>
        <taxon>Metazoa</taxon>
        <taxon>Spiralia</taxon>
        <taxon>Lophotrochozoa</taxon>
        <taxon>Mollusca</taxon>
        <taxon>Gastropoda</taxon>
        <taxon>Heterobranchia</taxon>
        <taxon>Euthyneura</taxon>
        <taxon>Panpulmonata</taxon>
        <taxon>Eupulmonata</taxon>
        <taxon>Stylommatophora</taxon>
        <taxon>Helicina</taxon>
        <taxon>Arionoidea</taxon>
        <taxon>Arionidae</taxon>
        <taxon>Arion</taxon>
    </lineage>
</organism>
<dbReference type="AlphaFoldDB" id="A0A0B7BFQ3"/>
<accession>A0A0B7BFQ3</accession>
<evidence type="ECO:0000313" key="1">
    <source>
        <dbReference type="EMBL" id="CEK92144.1"/>
    </source>
</evidence>
<dbReference type="EMBL" id="HACG01045279">
    <property type="protein sequence ID" value="CEK92144.1"/>
    <property type="molecule type" value="Transcribed_RNA"/>
</dbReference>